<keyword evidence="3" id="KW-1185">Reference proteome</keyword>
<dbReference type="STRING" id="909613.UO65_4703"/>
<proteinExistence type="predicted"/>
<comment type="caution">
    <text evidence="2">The sequence shown here is derived from an EMBL/GenBank/DDBJ whole genome shotgun (WGS) entry which is preliminary data.</text>
</comment>
<dbReference type="CDD" id="cd03801">
    <property type="entry name" value="GT4_PimA-like"/>
    <property type="match status" value="1"/>
</dbReference>
<feature type="domain" description="Glycosyltransferase 2-like" evidence="1">
    <location>
        <begin position="8"/>
        <end position="171"/>
    </location>
</feature>
<gene>
    <name evidence="2" type="ORF">UO65_4703</name>
</gene>
<dbReference type="SUPFAM" id="SSF53448">
    <property type="entry name" value="Nucleotide-diphospho-sugar transferases"/>
    <property type="match status" value="1"/>
</dbReference>
<dbReference type="SUPFAM" id="SSF53756">
    <property type="entry name" value="UDP-Glycosyltransferase/glycogen phosphorylase"/>
    <property type="match status" value="1"/>
</dbReference>
<dbReference type="Pfam" id="PF13692">
    <property type="entry name" value="Glyco_trans_1_4"/>
    <property type="match status" value="1"/>
</dbReference>
<evidence type="ECO:0000259" key="1">
    <source>
        <dbReference type="Pfam" id="PF00535"/>
    </source>
</evidence>
<dbReference type="InterPro" id="IPR029044">
    <property type="entry name" value="Nucleotide-diphossugar_trans"/>
</dbReference>
<protein>
    <submittedName>
        <fullName evidence="2">Glycosyl transferase, group 1</fullName>
    </submittedName>
</protein>
<dbReference type="Gene3D" id="3.40.50.2000">
    <property type="entry name" value="Glycogen Phosphorylase B"/>
    <property type="match status" value="1"/>
</dbReference>
<dbReference type="EMBL" id="AYXG01000179">
    <property type="protein sequence ID" value="EWC59994.1"/>
    <property type="molecule type" value="Genomic_DNA"/>
</dbReference>
<dbReference type="Gene3D" id="3.90.550.10">
    <property type="entry name" value="Spore Coat Polysaccharide Biosynthesis Protein SpsA, Chain A"/>
    <property type="match status" value="1"/>
</dbReference>
<dbReference type="Pfam" id="PF00535">
    <property type="entry name" value="Glycos_transf_2"/>
    <property type="match status" value="1"/>
</dbReference>
<dbReference type="Proteomes" id="UP000019277">
    <property type="component" value="Unassembled WGS sequence"/>
</dbReference>
<evidence type="ECO:0000313" key="3">
    <source>
        <dbReference type="Proteomes" id="UP000019277"/>
    </source>
</evidence>
<keyword evidence="2" id="KW-0808">Transferase</keyword>
<name>W7J1L6_9PSEU</name>
<dbReference type="AlphaFoldDB" id="W7J1L6"/>
<dbReference type="RefSeq" id="WP_035286205.1">
    <property type="nucleotide sequence ID" value="NZ_AYXG01000179.1"/>
</dbReference>
<organism evidence="2 3">
    <name type="scientific">Actinokineospora spheciospongiae</name>
    <dbReference type="NCBI Taxonomy" id="909613"/>
    <lineage>
        <taxon>Bacteria</taxon>
        <taxon>Bacillati</taxon>
        <taxon>Actinomycetota</taxon>
        <taxon>Actinomycetes</taxon>
        <taxon>Pseudonocardiales</taxon>
        <taxon>Pseudonocardiaceae</taxon>
        <taxon>Actinokineospora</taxon>
    </lineage>
</organism>
<dbReference type="eggNOG" id="COG0438">
    <property type="taxonomic scope" value="Bacteria"/>
</dbReference>
<sequence>MNTPRITFVLVTYGGRDLVRTCLRALADHTPQPYRVVITDSASPDGTGEWLTANLTEETVLRLPENLGFGVGGNLGVRHADTEFVCFLNADIEVTEGWLAPLLDFLDRTPEAAAVSPLLLNADGTVQEAGSLIGGDGWCRAYDEPRETLFAREVDYASAACLVVRRSAFHQVAGFSSEYEIAYFEDVDLALLLRQAGHQTWVLPSVAVHHARHGSSSSARAEELMRLNHRHFLDRWGTELSDRPPVVGLDAHPHRRWSLRDTSAPYRVLLIDDRVPQADRGRGDPRTMAVVDAWRAGDPRARVTFFAASPERAEEYAPALQARGIEVVWGVTDAAAWSREHAGLFDVVCAFRPHNFTALGKPIAEYQPQAVLVYDSEALFHRRPAQHFETALDAAERRRFAIEGVRLRKEEVEAFTWADVAVCVSEEEAQWARRIAPETLVHVACYPAKVPETVPGLEGRHGIVFFGGFDGQPRTPNEFAVLELADEVLPPLRERHPDLRLRVVGADPSPAVLALEGPAITVVGKVPDPAPVLSTALLHVVPMRYGAGVKIKFVDSMAAGLPFVTTPVGGEGLHLGWTARHLIGSSPAELVDLCDRLLTDKPLWTDVQQAMLDICREHFSTTHFANQMRGVLVDCAIAPTG</sequence>
<evidence type="ECO:0000313" key="2">
    <source>
        <dbReference type="EMBL" id="EWC59994.1"/>
    </source>
</evidence>
<dbReference type="eggNOG" id="COG1216">
    <property type="taxonomic scope" value="Bacteria"/>
</dbReference>
<accession>W7J1L6</accession>
<reference evidence="2 3" key="1">
    <citation type="journal article" date="2014" name="Genome Announc.">
        <title>Draft Genome Sequence of the Antitrypanosomally Active Sponge-Associated Bacterium Actinokineospora sp. Strain EG49.</title>
        <authorList>
            <person name="Harjes J."/>
            <person name="Ryu T."/>
            <person name="Abdelmohsen U.R."/>
            <person name="Moitinho-Silva L."/>
            <person name="Horn H."/>
            <person name="Ravasi T."/>
            <person name="Hentschel U."/>
        </authorList>
    </citation>
    <scope>NUCLEOTIDE SEQUENCE [LARGE SCALE GENOMIC DNA]</scope>
    <source>
        <strain evidence="2 3">EG49</strain>
    </source>
</reference>
<dbReference type="PANTHER" id="PTHR43179:SF7">
    <property type="entry name" value="RHAMNOSYLTRANSFERASE WBBL"/>
    <property type="match status" value="1"/>
</dbReference>
<dbReference type="GO" id="GO:0016740">
    <property type="term" value="F:transferase activity"/>
    <property type="evidence" value="ECO:0007669"/>
    <property type="project" value="UniProtKB-KW"/>
</dbReference>
<dbReference type="OrthoDB" id="7615426at2"/>
<dbReference type="PANTHER" id="PTHR43179">
    <property type="entry name" value="RHAMNOSYLTRANSFERASE WBBL"/>
    <property type="match status" value="1"/>
</dbReference>
<dbReference type="InterPro" id="IPR001173">
    <property type="entry name" value="Glyco_trans_2-like"/>
</dbReference>
<dbReference type="CDD" id="cd04186">
    <property type="entry name" value="GT_2_like_c"/>
    <property type="match status" value="1"/>
</dbReference>
<dbReference type="PATRIC" id="fig|909613.9.peg.4705"/>